<dbReference type="EC" id="6.3.5.5" evidence="8"/>
<comment type="catalytic activity">
    <reaction evidence="7 8">
        <text>hydrogencarbonate + L-glutamine + 2 ATP + H2O = carbamoyl phosphate + L-glutamate + 2 ADP + phosphate + 2 H(+)</text>
        <dbReference type="Rhea" id="RHEA:18633"/>
        <dbReference type="ChEBI" id="CHEBI:15377"/>
        <dbReference type="ChEBI" id="CHEBI:15378"/>
        <dbReference type="ChEBI" id="CHEBI:17544"/>
        <dbReference type="ChEBI" id="CHEBI:29985"/>
        <dbReference type="ChEBI" id="CHEBI:30616"/>
        <dbReference type="ChEBI" id="CHEBI:43474"/>
        <dbReference type="ChEBI" id="CHEBI:58228"/>
        <dbReference type="ChEBI" id="CHEBI:58359"/>
        <dbReference type="ChEBI" id="CHEBI:456216"/>
        <dbReference type="EC" id="6.3.5.5"/>
    </reaction>
</comment>
<evidence type="ECO:0000256" key="3">
    <source>
        <dbReference type="ARBA" id="ARBA00022598"/>
    </source>
</evidence>
<dbReference type="InterPro" id="IPR006274">
    <property type="entry name" value="CarbamoylP_synth_ssu"/>
</dbReference>
<keyword evidence="8" id="KW-0055">Arginine biosynthesis</keyword>
<keyword evidence="3 8" id="KW-0436">Ligase</keyword>
<feature type="binding site" evidence="8">
    <location>
        <position position="281"/>
    </location>
    <ligand>
        <name>L-glutamine</name>
        <dbReference type="ChEBI" id="CHEBI:58359"/>
    </ligand>
</feature>
<feature type="active site" evidence="8">
    <location>
        <position position="326"/>
    </location>
</feature>
<dbReference type="SMART" id="SM01097">
    <property type="entry name" value="CPSase_sm_chain"/>
    <property type="match status" value="1"/>
</dbReference>
<keyword evidence="5 8" id="KW-0067">ATP-binding</keyword>
<dbReference type="InterPro" id="IPR036480">
    <property type="entry name" value="CarbP_synth_ssu_N_sf"/>
</dbReference>
<dbReference type="Pfam" id="PF00988">
    <property type="entry name" value="CPSase_sm_chain"/>
    <property type="match status" value="1"/>
</dbReference>
<comment type="function">
    <text evidence="8">Small subunit of the glutamine-dependent carbamoyl phosphate synthetase (CPSase). CPSase catalyzes the formation of carbamoyl phosphate from the ammonia moiety of glutamine, carbonate, and phosphate donated by ATP, constituting the first step of 2 biosynthetic pathways, one leading to arginine and/or urea and the other to pyrimidine nucleotides. The small subunit (glutamine amidotransferase) binds and cleaves glutamine to supply the large subunit with the substrate ammonia.</text>
</comment>
<dbReference type="RefSeq" id="WP_283076647.1">
    <property type="nucleotide sequence ID" value="NZ_CP121671.1"/>
</dbReference>
<dbReference type="NCBIfam" id="NF009475">
    <property type="entry name" value="PRK12838.1"/>
    <property type="match status" value="1"/>
</dbReference>
<reference evidence="10 11" key="1">
    <citation type="submission" date="2023-04" db="EMBL/GenBank/DDBJ databases">
        <title>Genome sequence of Halobacillus naozhouensis KACC 21980.</title>
        <authorList>
            <person name="Kim S."/>
            <person name="Heo J."/>
            <person name="Kwon S.-W."/>
        </authorList>
    </citation>
    <scope>NUCLEOTIDE SEQUENCE [LARGE SCALE GENOMIC DNA]</scope>
    <source>
        <strain evidence="10 11">KCTC 13234</strain>
    </source>
</reference>
<dbReference type="Pfam" id="PF00117">
    <property type="entry name" value="GATase"/>
    <property type="match status" value="1"/>
</dbReference>
<feature type="domain" description="Carbamoyl-phosphate synthase small subunit N-terminal" evidence="9">
    <location>
        <begin position="2"/>
        <end position="133"/>
    </location>
</feature>
<dbReference type="InterPro" id="IPR002474">
    <property type="entry name" value="CarbamoylP_synth_ssu_N"/>
</dbReference>
<dbReference type="NCBIfam" id="TIGR01368">
    <property type="entry name" value="CPSaseIIsmall"/>
    <property type="match status" value="1"/>
</dbReference>
<evidence type="ECO:0000256" key="2">
    <source>
        <dbReference type="ARBA" id="ARBA00007800"/>
    </source>
</evidence>
<evidence type="ECO:0000256" key="8">
    <source>
        <dbReference type="HAMAP-Rule" id="MF_01209"/>
    </source>
</evidence>
<feature type="binding site" evidence="8">
    <location>
        <position position="47"/>
    </location>
    <ligand>
        <name>L-glutamine</name>
        <dbReference type="ChEBI" id="CHEBI:58359"/>
    </ligand>
</feature>
<dbReference type="PRINTS" id="PR00097">
    <property type="entry name" value="ANTSNTHASEII"/>
</dbReference>
<dbReference type="EMBL" id="CP121671">
    <property type="protein sequence ID" value="WFT74651.1"/>
    <property type="molecule type" value="Genomic_DNA"/>
</dbReference>
<evidence type="ECO:0000256" key="5">
    <source>
        <dbReference type="ARBA" id="ARBA00022840"/>
    </source>
</evidence>
<protein>
    <recommendedName>
        <fullName evidence="8">Carbamoyl phosphate synthase small chain</fullName>
        <ecNumber evidence="8">6.3.5.5</ecNumber>
    </recommendedName>
    <alternativeName>
        <fullName evidence="8">Carbamoyl phosphate synthetase glutamine chain</fullName>
    </alternativeName>
</protein>
<feature type="active site" description="Nucleophile" evidence="8">
    <location>
        <position position="239"/>
    </location>
</feature>
<comment type="similarity">
    <text evidence="2 8">Belongs to the CarA family.</text>
</comment>
<dbReference type="HAMAP" id="MF_01209">
    <property type="entry name" value="CPSase_S_chain"/>
    <property type="match status" value="1"/>
</dbReference>
<evidence type="ECO:0000256" key="4">
    <source>
        <dbReference type="ARBA" id="ARBA00022741"/>
    </source>
</evidence>
<evidence type="ECO:0000256" key="7">
    <source>
        <dbReference type="ARBA" id="ARBA00048816"/>
    </source>
</evidence>
<dbReference type="PROSITE" id="PS51273">
    <property type="entry name" value="GATASE_TYPE_1"/>
    <property type="match status" value="1"/>
</dbReference>
<sequence>MQQGFLTLQDGQQFQGIASEDWADPIEGEIVFFTGMTGYQEVLTDPSYQGQIVVFTYPLIGNYGINEEDFESELPQVKGVVMLHCADTASHYKATTSLKDYLHDKRVPFLTAVDTREVTKAIRTGGTRQAVLAAKPSKPVSTQITNQIYQVKGANLTSHGHGAEHIVLIDFGSKHSILRHLLEKGVRVTVVPFTELHAIDELKPDGVVLSNGPGDPKDAAPYLSKIKHVLESCPSLGICLGHQVIALAFGANTEKLSFGHRGANHPVKDLETGRVFLTSQNHNYVVDEESLASTELHPCFIHVNDQSLEGLKHGHLPVLSAQFHPEANPGPEDALWLFDDFLNMVRAKKGEKAYV</sequence>
<dbReference type="PANTHER" id="PTHR43418">
    <property type="entry name" value="MULTIFUNCTIONAL TRYPTOPHAN BIOSYNTHESIS PROTEIN-RELATED"/>
    <property type="match status" value="1"/>
</dbReference>
<feature type="region of interest" description="CPSase" evidence="8">
    <location>
        <begin position="1"/>
        <end position="165"/>
    </location>
</feature>
<dbReference type="Gene3D" id="3.40.50.880">
    <property type="match status" value="1"/>
</dbReference>
<keyword evidence="8" id="KW-0665">Pyrimidine biosynthesis</keyword>
<feature type="active site" evidence="8">
    <location>
        <position position="324"/>
    </location>
</feature>
<dbReference type="PRINTS" id="PR00099">
    <property type="entry name" value="CPSGATASE"/>
</dbReference>
<proteinExistence type="inferred from homology"/>
<name>A0ABY8J0Z5_9BACI</name>
<feature type="binding site" evidence="8">
    <location>
        <position position="284"/>
    </location>
    <ligand>
        <name>L-glutamine</name>
        <dbReference type="ChEBI" id="CHEBI:58359"/>
    </ligand>
</feature>
<comment type="catalytic activity">
    <reaction evidence="8">
        <text>L-glutamine + H2O = L-glutamate + NH4(+)</text>
        <dbReference type="Rhea" id="RHEA:15889"/>
        <dbReference type="ChEBI" id="CHEBI:15377"/>
        <dbReference type="ChEBI" id="CHEBI:28938"/>
        <dbReference type="ChEBI" id="CHEBI:29985"/>
        <dbReference type="ChEBI" id="CHEBI:58359"/>
    </reaction>
</comment>
<dbReference type="InterPro" id="IPR035686">
    <property type="entry name" value="CPSase_GATase1"/>
</dbReference>
<accession>A0ABY8J0Z5</accession>
<dbReference type="Gene3D" id="3.50.30.20">
    <property type="entry name" value="Carbamoyl-phosphate synthase small subunit, N-terminal domain"/>
    <property type="match status" value="1"/>
</dbReference>
<dbReference type="Proteomes" id="UP001221597">
    <property type="component" value="Chromosome"/>
</dbReference>
<feature type="binding site" evidence="8">
    <location>
        <position position="214"/>
    </location>
    <ligand>
        <name>L-glutamine</name>
        <dbReference type="ChEBI" id="CHEBI:58359"/>
    </ligand>
</feature>
<gene>
    <name evidence="8" type="primary">carA</name>
    <name evidence="10" type="ORF">P9989_20250</name>
</gene>
<dbReference type="SUPFAM" id="SSF52021">
    <property type="entry name" value="Carbamoyl phosphate synthetase, small subunit N-terminal domain"/>
    <property type="match status" value="1"/>
</dbReference>
<keyword evidence="11" id="KW-1185">Reference proteome</keyword>
<feature type="binding site" evidence="8">
    <location>
        <position position="240"/>
    </location>
    <ligand>
        <name>L-glutamine</name>
        <dbReference type="ChEBI" id="CHEBI:58359"/>
    </ligand>
</feature>
<keyword evidence="8" id="KW-0028">Amino-acid biosynthesis</keyword>
<keyword evidence="6 8" id="KW-0315">Glutamine amidotransferase</keyword>
<comment type="pathway">
    <text evidence="1 8">Amino-acid biosynthesis; L-arginine biosynthesis; carbamoyl phosphate from bicarbonate: step 1/1.</text>
</comment>
<keyword evidence="4 8" id="KW-0547">Nucleotide-binding</keyword>
<feature type="binding site" evidence="8">
    <location>
        <position position="243"/>
    </location>
    <ligand>
        <name>L-glutamine</name>
        <dbReference type="ChEBI" id="CHEBI:58359"/>
    </ligand>
</feature>
<dbReference type="SUPFAM" id="SSF52317">
    <property type="entry name" value="Class I glutamine amidotransferase-like"/>
    <property type="match status" value="1"/>
</dbReference>
<evidence type="ECO:0000313" key="10">
    <source>
        <dbReference type="EMBL" id="WFT74651.1"/>
    </source>
</evidence>
<comment type="subunit">
    <text evidence="8">Composed of two chains; the small (or glutamine) chain promotes the hydrolysis of glutamine to ammonia, which is used by the large (or ammonia) chain to synthesize carbamoyl phosphate. Tetramer of heterodimers (alpha,beta)4.</text>
</comment>
<dbReference type="PRINTS" id="PR00096">
    <property type="entry name" value="GATASE"/>
</dbReference>
<evidence type="ECO:0000256" key="1">
    <source>
        <dbReference type="ARBA" id="ARBA00005077"/>
    </source>
</evidence>
<organism evidence="10 11">
    <name type="scientific">Halobacillus naozhouensis</name>
    <dbReference type="NCBI Taxonomy" id="554880"/>
    <lineage>
        <taxon>Bacteria</taxon>
        <taxon>Bacillati</taxon>
        <taxon>Bacillota</taxon>
        <taxon>Bacilli</taxon>
        <taxon>Bacillales</taxon>
        <taxon>Bacillaceae</taxon>
        <taxon>Halobacillus</taxon>
    </lineage>
</organism>
<dbReference type="InterPro" id="IPR050472">
    <property type="entry name" value="Anth_synth/Amidotransfase"/>
</dbReference>
<evidence type="ECO:0000259" key="9">
    <source>
        <dbReference type="SMART" id="SM01097"/>
    </source>
</evidence>
<dbReference type="InterPro" id="IPR017926">
    <property type="entry name" value="GATASE"/>
</dbReference>
<evidence type="ECO:0000256" key="6">
    <source>
        <dbReference type="ARBA" id="ARBA00022962"/>
    </source>
</evidence>
<evidence type="ECO:0000313" key="11">
    <source>
        <dbReference type="Proteomes" id="UP001221597"/>
    </source>
</evidence>
<comment type="caution">
    <text evidence="8">Lacks conserved residue(s) required for the propagation of feature annotation.</text>
</comment>
<dbReference type="CDD" id="cd01744">
    <property type="entry name" value="GATase1_CPSase"/>
    <property type="match status" value="1"/>
</dbReference>
<dbReference type="PANTHER" id="PTHR43418:SF7">
    <property type="entry name" value="CARBAMOYL-PHOSPHATE SYNTHASE SMALL CHAIN"/>
    <property type="match status" value="1"/>
</dbReference>
<dbReference type="InterPro" id="IPR029062">
    <property type="entry name" value="Class_I_gatase-like"/>
</dbReference>
<comment type="pathway">
    <text evidence="8">Pyrimidine metabolism; UMP biosynthesis via de novo pathway; (S)-dihydroorotate from bicarbonate: step 1/3.</text>
</comment>
<feature type="binding site" evidence="8">
    <location>
        <position position="212"/>
    </location>
    <ligand>
        <name>L-glutamine</name>
        <dbReference type="ChEBI" id="CHEBI:58359"/>
    </ligand>
</feature>